<organism evidence="1 2">
    <name type="scientific">Ralstonia solanacearum</name>
    <name type="common">Pseudomonas solanacearum</name>
    <dbReference type="NCBI Taxonomy" id="305"/>
    <lineage>
        <taxon>Bacteria</taxon>
        <taxon>Pseudomonadati</taxon>
        <taxon>Pseudomonadota</taxon>
        <taxon>Betaproteobacteria</taxon>
        <taxon>Burkholderiales</taxon>
        <taxon>Burkholderiaceae</taxon>
        <taxon>Ralstonia</taxon>
        <taxon>Ralstonia solanacearum species complex</taxon>
    </lineage>
</organism>
<protein>
    <submittedName>
        <fullName evidence="1">Uncharacterized protein</fullName>
    </submittedName>
</protein>
<dbReference type="Proteomes" id="UP001143674">
    <property type="component" value="Unassembled WGS sequence"/>
</dbReference>
<reference evidence="1" key="1">
    <citation type="submission" date="2021-09" db="EMBL/GenBank/DDBJ databases">
        <title>Genomic analysis of Ralstonia spp.</title>
        <authorList>
            <person name="Aburjaile F."/>
            <person name="Ariute J.C."/>
            <person name="Pais A.K.L."/>
            <person name="Albuquerque G.M.R."/>
            <person name="Silva A.M.F."/>
            <person name="Brenig B."/>
            <person name="Azevedo V."/>
            <person name="Matiuzzi M."/>
            <person name="Ramos R."/>
            <person name="Goes-Neto A."/>
            <person name="Soares S."/>
            <person name="Iseppon A.M.B."/>
            <person name="Souza E."/>
            <person name="Gama M."/>
        </authorList>
    </citation>
    <scope>NUCLEOTIDE SEQUENCE</scope>
    <source>
        <strain evidence="1">B4</strain>
    </source>
</reference>
<dbReference type="EMBL" id="JAIVEX010000001">
    <property type="protein sequence ID" value="MDB0520075.1"/>
    <property type="molecule type" value="Genomic_DNA"/>
</dbReference>
<accession>A0AAE3ND29</accession>
<dbReference type="AlphaFoldDB" id="A0AAE3ND29"/>
<evidence type="ECO:0000313" key="2">
    <source>
        <dbReference type="Proteomes" id="UP001143674"/>
    </source>
</evidence>
<proteinExistence type="predicted"/>
<dbReference type="RefSeq" id="WP_184851843.1">
    <property type="nucleotide sequence ID" value="NZ_JABZEH010000002.1"/>
</dbReference>
<comment type="caution">
    <text evidence="1">The sequence shown here is derived from an EMBL/GenBank/DDBJ whole genome shotgun (WGS) entry which is preliminary data.</text>
</comment>
<evidence type="ECO:0000313" key="1">
    <source>
        <dbReference type="EMBL" id="MDB0520075.1"/>
    </source>
</evidence>
<name>A0AAE3ND29_RALSL</name>
<sequence>MSRADLIERLTELAFGYAAEMHYHQEKADQAEGKYNAVTDRVVDLQAADDHENFYAGGGGLDDD</sequence>
<gene>
    <name evidence="1" type="ORF">LBW55_00400</name>
</gene>